<dbReference type="PANTHER" id="PTHR30629:SF2">
    <property type="entry name" value="PROPHAGE INTEGRASE INTS-RELATED"/>
    <property type="match status" value="1"/>
</dbReference>
<dbReference type="Gene3D" id="1.10.150.130">
    <property type="match status" value="1"/>
</dbReference>
<dbReference type="eggNOG" id="COG4974">
    <property type="taxonomic scope" value="Bacteria"/>
</dbReference>
<comment type="similarity">
    <text evidence="1">Belongs to the 'phage' integrase family.</text>
</comment>
<dbReference type="PROSITE" id="PS51898">
    <property type="entry name" value="TYR_RECOMBINASE"/>
    <property type="match status" value="1"/>
</dbReference>
<keyword evidence="2" id="KW-0229">DNA integration</keyword>
<dbReference type="Proteomes" id="UP000002791">
    <property type="component" value="Chromosome"/>
</dbReference>
<dbReference type="SUPFAM" id="SSF56349">
    <property type="entry name" value="DNA breaking-rejoining enzymes"/>
    <property type="match status" value="1"/>
</dbReference>
<dbReference type="InterPro" id="IPR010998">
    <property type="entry name" value="Integrase_recombinase_N"/>
</dbReference>
<dbReference type="EMBL" id="CM001440">
    <property type="protein sequence ID" value="EHR62655.1"/>
    <property type="molecule type" value="Genomic_DNA"/>
</dbReference>
<evidence type="ECO:0000256" key="3">
    <source>
        <dbReference type="ARBA" id="ARBA00023125"/>
    </source>
</evidence>
<evidence type="ECO:0000256" key="5">
    <source>
        <dbReference type="SAM" id="MobiDB-lite"/>
    </source>
</evidence>
<dbReference type="AlphaFoldDB" id="H5XG73"/>
<evidence type="ECO:0000259" key="6">
    <source>
        <dbReference type="PROSITE" id="PS51898"/>
    </source>
</evidence>
<name>H5XG73_9PSEU</name>
<dbReference type="Pfam" id="PF00589">
    <property type="entry name" value="Phage_integrase"/>
    <property type="match status" value="1"/>
</dbReference>
<proteinExistence type="inferred from homology"/>
<dbReference type="InterPro" id="IPR011010">
    <property type="entry name" value="DNA_brk_join_enz"/>
</dbReference>
<dbReference type="PANTHER" id="PTHR30629">
    <property type="entry name" value="PROPHAGE INTEGRASE"/>
    <property type="match status" value="1"/>
</dbReference>
<feature type="domain" description="Tyr recombinase" evidence="6">
    <location>
        <begin position="163"/>
        <end position="361"/>
    </location>
</feature>
<dbReference type="HOGENOM" id="CLU_027562_17_5_11"/>
<reference evidence="7 8" key="1">
    <citation type="submission" date="2011-11" db="EMBL/GenBank/DDBJ databases">
        <title>The Noncontiguous Finished sequence of Saccharomonospora cyanea NA-134.</title>
        <authorList>
            <consortium name="US DOE Joint Genome Institute"/>
            <person name="Lucas S."/>
            <person name="Han J."/>
            <person name="Lapidus A."/>
            <person name="Cheng J.-F."/>
            <person name="Goodwin L."/>
            <person name="Pitluck S."/>
            <person name="Peters L."/>
            <person name="Ovchinnikova G."/>
            <person name="Lu M."/>
            <person name="Detter J.C."/>
            <person name="Han C."/>
            <person name="Tapia R."/>
            <person name="Land M."/>
            <person name="Hauser L."/>
            <person name="Kyrpides N."/>
            <person name="Ivanova N."/>
            <person name="Pagani I."/>
            <person name="Brambilla E.-M."/>
            <person name="Klenk H.-P."/>
            <person name="Woyke T."/>
        </authorList>
    </citation>
    <scope>NUCLEOTIDE SEQUENCE [LARGE SCALE GENOMIC DNA]</scope>
    <source>
        <strain evidence="7 8">NA-134</strain>
    </source>
</reference>
<dbReference type="GO" id="GO:0006310">
    <property type="term" value="P:DNA recombination"/>
    <property type="evidence" value="ECO:0007669"/>
    <property type="project" value="UniProtKB-KW"/>
</dbReference>
<evidence type="ECO:0000256" key="1">
    <source>
        <dbReference type="ARBA" id="ARBA00008857"/>
    </source>
</evidence>
<dbReference type="InterPro" id="IPR013762">
    <property type="entry name" value="Integrase-like_cat_sf"/>
</dbReference>
<dbReference type="STRING" id="882082.SaccyDRAFT_3828"/>
<sequence length="400" mass="43998">MMASVEKLPSGRWRGRYVDADGKKRWLRGSFPRKSDALDAAVEAQAKAKRRAAATTGELSARTSWRDWWRILADEKTHISDHGVKERQNVDKHVLPRWGDVPLAGIKRGDVQAWVDELCRKGYSANYVRNIYGPLQRSINTAVTRGVLEASPLVGIKLPRRPKQAKTYVEAGEPGKLRDHLNPVFVDACEYMLEVGCRPNEMAGLHADQVDLENGWVMIRDVFVQKLRVIRAHPKDGDARRVPLSSRAIEIIRKHLDGRDLTAGCGVPHLDGSMCRSVLVFRNVRGGVLHPDLLSRRMREAALAAGLPAKSAYALRRGFATRVIEGGADVFAVQRVMGHADLSELAGYVQETRQARARMLAALGEVAPLAAVDPRGPGRGPDFDNQALPDVPAGGDADTA</sequence>
<dbReference type="InterPro" id="IPR050808">
    <property type="entry name" value="Phage_Integrase"/>
</dbReference>
<dbReference type="Gene3D" id="1.10.443.10">
    <property type="entry name" value="Intergrase catalytic core"/>
    <property type="match status" value="1"/>
</dbReference>
<keyword evidence="8" id="KW-1185">Reference proteome</keyword>
<keyword evidence="4" id="KW-0233">DNA recombination</keyword>
<feature type="region of interest" description="Disordered" evidence="5">
    <location>
        <begin position="373"/>
        <end position="400"/>
    </location>
</feature>
<evidence type="ECO:0000313" key="7">
    <source>
        <dbReference type="EMBL" id="EHR62655.1"/>
    </source>
</evidence>
<dbReference type="GO" id="GO:0015074">
    <property type="term" value="P:DNA integration"/>
    <property type="evidence" value="ECO:0007669"/>
    <property type="project" value="UniProtKB-KW"/>
</dbReference>
<gene>
    <name evidence="7" type="ORF">SaccyDRAFT_3828</name>
</gene>
<accession>H5XG73</accession>
<protein>
    <submittedName>
        <fullName evidence="7">Site-specific recombinase XerD</fullName>
    </submittedName>
</protein>
<dbReference type="GO" id="GO:0003677">
    <property type="term" value="F:DNA binding"/>
    <property type="evidence" value="ECO:0007669"/>
    <property type="project" value="UniProtKB-KW"/>
</dbReference>
<evidence type="ECO:0000256" key="2">
    <source>
        <dbReference type="ARBA" id="ARBA00022908"/>
    </source>
</evidence>
<evidence type="ECO:0000313" key="8">
    <source>
        <dbReference type="Proteomes" id="UP000002791"/>
    </source>
</evidence>
<evidence type="ECO:0000256" key="4">
    <source>
        <dbReference type="ARBA" id="ARBA00023172"/>
    </source>
</evidence>
<organism evidence="7 8">
    <name type="scientific">Saccharomonospora cyanea NA-134</name>
    <dbReference type="NCBI Taxonomy" id="882082"/>
    <lineage>
        <taxon>Bacteria</taxon>
        <taxon>Bacillati</taxon>
        <taxon>Actinomycetota</taxon>
        <taxon>Actinomycetes</taxon>
        <taxon>Pseudonocardiales</taxon>
        <taxon>Pseudonocardiaceae</taxon>
        <taxon>Saccharomonospora</taxon>
    </lineage>
</organism>
<keyword evidence="3" id="KW-0238">DNA-binding</keyword>
<dbReference type="InterPro" id="IPR002104">
    <property type="entry name" value="Integrase_catalytic"/>
</dbReference>